<keyword evidence="7" id="KW-1185">Reference proteome</keyword>
<evidence type="ECO:0000313" key="7">
    <source>
        <dbReference type="Proteomes" id="UP001314170"/>
    </source>
</evidence>
<evidence type="ECO:0000256" key="1">
    <source>
        <dbReference type="ARBA" id="ARBA00009374"/>
    </source>
</evidence>
<proteinExistence type="inferred from homology"/>
<comment type="similarity">
    <text evidence="1">Belongs to the FLZ family.</text>
</comment>
<gene>
    <name evidence="6" type="ORF">DCAF_LOCUS18450</name>
</gene>
<dbReference type="InterPro" id="IPR044604">
    <property type="entry name" value="FLZ12/13/14"/>
</dbReference>
<dbReference type="Pfam" id="PF04570">
    <property type="entry name" value="zf-FLZ"/>
    <property type="match status" value="1"/>
</dbReference>
<organism evidence="6 7">
    <name type="scientific">Dovyalis caffra</name>
    <dbReference type="NCBI Taxonomy" id="77055"/>
    <lineage>
        <taxon>Eukaryota</taxon>
        <taxon>Viridiplantae</taxon>
        <taxon>Streptophyta</taxon>
        <taxon>Embryophyta</taxon>
        <taxon>Tracheophyta</taxon>
        <taxon>Spermatophyta</taxon>
        <taxon>Magnoliopsida</taxon>
        <taxon>eudicotyledons</taxon>
        <taxon>Gunneridae</taxon>
        <taxon>Pentapetalae</taxon>
        <taxon>rosids</taxon>
        <taxon>fabids</taxon>
        <taxon>Malpighiales</taxon>
        <taxon>Salicaceae</taxon>
        <taxon>Flacourtieae</taxon>
        <taxon>Dovyalis</taxon>
    </lineage>
</organism>
<dbReference type="PROSITE" id="PS51795">
    <property type="entry name" value="ZF_FLZ"/>
    <property type="match status" value="1"/>
</dbReference>
<dbReference type="PANTHER" id="PTHR47208:SF1">
    <property type="entry name" value="OS02G0174800 PROTEIN"/>
    <property type="match status" value="1"/>
</dbReference>
<dbReference type="EMBL" id="CAWUPB010001168">
    <property type="protein sequence ID" value="CAK7345788.1"/>
    <property type="molecule type" value="Genomic_DNA"/>
</dbReference>
<dbReference type="InterPro" id="IPR007650">
    <property type="entry name" value="Zf-FLZ_dom"/>
</dbReference>
<name>A0AAV1S6B5_9ROSI</name>
<accession>A0AAV1S6B5</accession>
<evidence type="ECO:0000259" key="5">
    <source>
        <dbReference type="PROSITE" id="PS51795"/>
    </source>
</evidence>
<reference evidence="6 7" key="1">
    <citation type="submission" date="2024-01" db="EMBL/GenBank/DDBJ databases">
        <authorList>
            <person name="Waweru B."/>
        </authorList>
    </citation>
    <scope>NUCLEOTIDE SEQUENCE [LARGE SCALE GENOMIC DNA]</scope>
</reference>
<dbReference type="GO" id="GO:0008270">
    <property type="term" value="F:zinc ion binding"/>
    <property type="evidence" value="ECO:0007669"/>
    <property type="project" value="UniProtKB-KW"/>
</dbReference>
<keyword evidence="2" id="KW-0479">Metal-binding</keyword>
<evidence type="ECO:0000256" key="3">
    <source>
        <dbReference type="ARBA" id="ARBA00022771"/>
    </source>
</evidence>
<evidence type="ECO:0000313" key="6">
    <source>
        <dbReference type="EMBL" id="CAK7345788.1"/>
    </source>
</evidence>
<protein>
    <recommendedName>
        <fullName evidence="5">FLZ-type domain-containing protein</fullName>
    </recommendedName>
</protein>
<feature type="domain" description="FLZ-type" evidence="5">
    <location>
        <begin position="146"/>
        <end position="189"/>
    </location>
</feature>
<keyword evidence="3" id="KW-0863">Zinc-finger</keyword>
<dbReference type="PANTHER" id="PTHR47208">
    <property type="entry name" value="OS02G0174800 PROTEIN"/>
    <property type="match status" value="1"/>
</dbReference>
<evidence type="ECO:0000256" key="2">
    <source>
        <dbReference type="ARBA" id="ARBA00022723"/>
    </source>
</evidence>
<evidence type="ECO:0000256" key="4">
    <source>
        <dbReference type="PROSITE-ProRule" id="PRU01131"/>
    </source>
</evidence>
<dbReference type="Proteomes" id="UP001314170">
    <property type="component" value="Unassembled WGS sequence"/>
</dbReference>
<feature type="zinc finger region" description="FLZ-type" evidence="4">
    <location>
        <begin position="146"/>
        <end position="189"/>
    </location>
</feature>
<comment type="caution">
    <text evidence="6">The sequence shown here is derived from an EMBL/GenBank/DDBJ whole genome shotgun (WGS) entry which is preliminary data.</text>
</comment>
<keyword evidence="3" id="KW-0862">Zinc</keyword>
<dbReference type="AlphaFoldDB" id="A0AAV1S6B5"/>
<sequence length="244" mass="26794">MANKSPRNFENGDAVGLGIVAAMDESDKFSDLDLSLRSNPVPIVSLKKPASHFKEGGMGVFNFDNDGDGGDVVVDENDESYTCVISHEGNNVNRETVYYGDKVCKFCIDSGGGFHVGSGLVYAAPPPVRPPMDVAAAARREFWSKDFLSFCCLCNKQLQGRDIFMYRGEIAFCSPECRDDYIRIEDIKEKCGSDAGKKKKSSTFSAENSNFIDTGGINIQIIQDTEKLADYLPTLIERLSSVIH</sequence>